<dbReference type="EMBL" id="AEBR01000020">
    <property type="protein sequence ID" value="EFM83665.1"/>
    <property type="molecule type" value="Genomic_DNA"/>
</dbReference>
<dbReference type="RefSeq" id="WP_002357875.1">
    <property type="nucleotide sequence ID" value="NZ_GL454426.1"/>
</dbReference>
<protein>
    <submittedName>
        <fullName evidence="2">Uncharacterized protein</fullName>
    </submittedName>
</protein>
<evidence type="ECO:0000256" key="1">
    <source>
        <dbReference type="SAM" id="Phobius"/>
    </source>
</evidence>
<dbReference type="GeneID" id="60893644"/>
<keyword evidence="1" id="KW-0472">Membrane</keyword>
<comment type="caution">
    <text evidence="2">The sequence shown here is derived from an EMBL/GenBank/DDBJ whole genome shotgun (WGS) entry which is preliminary data.</text>
</comment>
<organism evidence="2 3">
    <name type="scientific">Enterococcus faecalis TX4248</name>
    <dbReference type="NCBI Taxonomy" id="749495"/>
    <lineage>
        <taxon>Bacteria</taxon>
        <taxon>Bacillati</taxon>
        <taxon>Bacillota</taxon>
        <taxon>Bacilli</taxon>
        <taxon>Lactobacillales</taxon>
        <taxon>Enterococcaceae</taxon>
        <taxon>Enterococcus</taxon>
    </lineage>
</organism>
<dbReference type="AlphaFoldDB" id="A0A125W8L6"/>
<keyword evidence="1" id="KW-1133">Transmembrane helix</keyword>
<name>A0A125W8L6_ENTFL</name>
<dbReference type="Proteomes" id="UP000004846">
    <property type="component" value="Unassembled WGS sequence"/>
</dbReference>
<dbReference type="HOGENOM" id="CLU_208418_0_0_9"/>
<accession>A0A125W8L6</accession>
<gene>
    <name evidence="2" type="ORF">HMPREF9498_00661</name>
</gene>
<evidence type="ECO:0000313" key="2">
    <source>
        <dbReference type="EMBL" id="EFM83665.1"/>
    </source>
</evidence>
<keyword evidence="1" id="KW-0812">Transmembrane</keyword>
<sequence>MDNQWLLYGISSVVLIILIRRTILSGNIVLSCLLGAILLIQVVGVALCAQQKKKNEHTKELPSSKVHQ</sequence>
<proteinExistence type="predicted"/>
<feature type="transmembrane region" description="Helical" evidence="1">
    <location>
        <begin position="5"/>
        <end position="22"/>
    </location>
</feature>
<evidence type="ECO:0000313" key="3">
    <source>
        <dbReference type="Proteomes" id="UP000004846"/>
    </source>
</evidence>
<feature type="transmembrane region" description="Helical" evidence="1">
    <location>
        <begin position="28"/>
        <end position="49"/>
    </location>
</feature>
<reference evidence="2 3" key="1">
    <citation type="submission" date="2010-07" db="EMBL/GenBank/DDBJ databases">
        <authorList>
            <person name="Sid Ahmed O."/>
        </authorList>
    </citation>
    <scope>NUCLEOTIDE SEQUENCE [LARGE SCALE GENOMIC DNA]</scope>
    <source>
        <strain evidence="2 3">TX4248</strain>
    </source>
</reference>